<dbReference type="InterPro" id="IPR036533">
    <property type="entry name" value="BAG_dom_sf"/>
</dbReference>
<dbReference type="PROSITE" id="PS50096">
    <property type="entry name" value="IQ"/>
    <property type="match status" value="1"/>
</dbReference>
<dbReference type="InterPro" id="IPR003103">
    <property type="entry name" value="BAG_domain"/>
</dbReference>
<feature type="compositionally biased region" description="Basic residues" evidence="2">
    <location>
        <begin position="158"/>
        <end position="170"/>
    </location>
</feature>
<feature type="compositionally biased region" description="Basic and acidic residues" evidence="2">
    <location>
        <begin position="383"/>
        <end position="393"/>
    </location>
</feature>
<reference evidence="4 5" key="1">
    <citation type="submission" date="2024-02" db="EMBL/GenBank/DDBJ databases">
        <title>A draft genome for the cacao thread blight pathogen Marasmius crinis-equi.</title>
        <authorList>
            <person name="Cohen S.P."/>
            <person name="Baruah I.K."/>
            <person name="Amoako-Attah I."/>
            <person name="Bukari Y."/>
            <person name="Meinhardt L.W."/>
            <person name="Bailey B.A."/>
        </authorList>
    </citation>
    <scope>NUCLEOTIDE SEQUENCE [LARGE SCALE GENOMIC DNA]</scope>
    <source>
        <strain evidence="4 5">GH-76</strain>
    </source>
</reference>
<gene>
    <name evidence="4" type="ORF">V5O48_007507</name>
</gene>
<keyword evidence="5" id="KW-1185">Reference proteome</keyword>
<evidence type="ECO:0000313" key="4">
    <source>
        <dbReference type="EMBL" id="KAL0574443.1"/>
    </source>
</evidence>
<evidence type="ECO:0000256" key="1">
    <source>
        <dbReference type="SAM" id="Coils"/>
    </source>
</evidence>
<feature type="compositionally biased region" description="Polar residues" evidence="2">
    <location>
        <begin position="144"/>
        <end position="155"/>
    </location>
</feature>
<proteinExistence type="predicted"/>
<feature type="coiled-coil region" evidence="1">
    <location>
        <begin position="29"/>
        <end position="66"/>
    </location>
</feature>
<feature type="compositionally biased region" description="Polar residues" evidence="2">
    <location>
        <begin position="196"/>
        <end position="209"/>
    </location>
</feature>
<dbReference type="Pfam" id="PF02179">
    <property type="entry name" value="BAG"/>
    <property type="match status" value="1"/>
</dbReference>
<evidence type="ECO:0000259" key="3">
    <source>
        <dbReference type="Pfam" id="PF02179"/>
    </source>
</evidence>
<organism evidence="4 5">
    <name type="scientific">Marasmius crinis-equi</name>
    <dbReference type="NCBI Taxonomy" id="585013"/>
    <lineage>
        <taxon>Eukaryota</taxon>
        <taxon>Fungi</taxon>
        <taxon>Dikarya</taxon>
        <taxon>Basidiomycota</taxon>
        <taxon>Agaricomycotina</taxon>
        <taxon>Agaricomycetes</taxon>
        <taxon>Agaricomycetidae</taxon>
        <taxon>Agaricales</taxon>
        <taxon>Marasmiineae</taxon>
        <taxon>Marasmiaceae</taxon>
        <taxon>Marasmius</taxon>
    </lineage>
</organism>
<evidence type="ECO:0000256" key="2">
    <source>
        <dbReference type="SAM" id="MobiDB-lite"/>
    </source>
</evidence>
<dbReference type="Gene3D" id="1.20.58.120">
    <property type="entry name" value="BAG domain"/>
    <property type="match status" value="1"/>
</dbReference>
<comment type="caution">
    <text evidence="4">The sequence shown here is derived from an EMBL/GenBank/DDBJ whole genome shotgun (WGS) entry which is preliminary data.</text>
</comment>
<feature type="region of interest" description="Disordered" evidence="2">
    <location>
        <begin position="130"/>
        <end position="221"/>
    </location>
</feature>
<evidence type="ECO:0000313" key="5">
    <source>
        <dbReference type="Proteomes" id="UP001465976"/>
    </source>
</evidence>
<protein>
    <recommendedName>
        <fullName evidence="3">BAG domain-containing protein</fullName>
    </recommendedName>
</protein>
<feature type="region of interest" description="Disordered" evidence="2">
    <location>
        <begin position="374"/>
        <end position="406"/>
    </location>
</feature>
<feature type="domain" description="BAG" evidence="3">
    <location>
        <begin position="315"/>
        <end position="352"/>
    </location>
</feature>
<sequence length="406" mass="45653">MFSRSPYYNHHPSYYAPQDDYYYGYQNPYARAQAQAQVEQERRAQLLALERQRELQRRRAAAAEAARQQRASQYLPEAGMMRPGRNRSYVPERASRYLPDEFDNYGSAVDDNDEDAYDYGFGRAGWDGWPTTSAARPQERQALSKVQLQTLQAGQLRQRSRSRSRPRARSKSPAVPQTTPPASPRQTPISEPHSPTPTACSQPQPSTPTVHLAPTPETEEAATKIQTAYRVHRSLKSIESLSRKFHDLKSSFTFPPVVDFQIIIPEQHVSIPMHDLTSSSAQAALRSAGLNMSTVDRISLPKLAYTHANAPLHGYVESLNRLLTSLDGVESFGEKRVRERRKEVVRAVEAEAARIEDVCKEGWRKWVSILKHGDEDAGVSPNTDKKASDDMMVAKDVPLGHGQESV</sequence>
<keyword evidence="1" id="KW-0175">Coiled coil</keyword>
<accession>A0ABR3FH31</accession>
<dbReference type="SUPFAM" id="SSF63491">
    <property type="entry name" value="BAG domain"/>
    <property type="match status" value="1"/>
</dbReference>
<dbReference type="EMBL" id="JBAHYK010000396">
    <property type="protein sequence ID" value="KAL0574443.1"/>
    <property type="molecule type" value="Genomic_DNA"/>
</dbReference>
<dbReference type="Proteomes" id="UP001465976">
    <property type="component" value="Unassembled WGS sequence"/>
</dbReference>
<name>A0ABR3FH31_9AGAR</name>